<proteinExistence type="inferred from homology"/>
<keyword evidence="5" id="KW-1185">Reference proteome</keyword>
<comment type="similarity">
    <text evidence="1 3">Belongs to the enoyl-CoA hydratase/isomerase family.</text>
</comment>
<name>A0ABU4X4Q3_9HYPH</name>
<dbReference type="PROSITE" id="PS00166">
    <property type="entry name" value="ENOYL_COA_HYDRATASE"/>
    <property type="match status" value="1"/>
</dbReference>
<dbReference type="InterPro" id="IPR014748">
    <property type="entry name" value="Enoyl-CoA_hydra_C"/>
</dbReference>
<evidence type="ECO:0000313" key="5">
    <source>
        <dbReference type="Proteomes" id="UP001272097"/>
    </source>
</evidence>
<evidence type="ECO:0000256" key="2">
    <source>
        <dbReference type="ARBA" id="ARBA00023239"/>
    </source>
</evidence>
<reference evidence="4 5" key="1">
    <citation type="submission" date="2023-08" db="EMBL/GenBank/DDBJ databases">
        <title>Implementing the SeqCode for naming new Mesorhizobium species isolated from Vachellia karroo root nodules.</title>
        <authorList>
            <person name="Van Lill M."/>
        </authorList>
    </citation>
    <scope>NUCLEOTIDE SEQUENCE [LARGE SCALE GENOMIC DNA]</scope>
    <source>
        <strain evidence="4 5">VK3E</strain>
    </source>
</reference>
<dbReference type="InterPro" id="IPR029045">
    <property type="entry name" value="ClpP/crotonase-like_dom_sf"/>
</dbReference>
<dbReference type="PANTHER" id="PTHR11941:SF54">
    <property type="entry name" value="ENOYL-COA HYDRATASE, MITOCHONDRIAL"/>
    <property type="match status" value="1"/>
</dbReference>
<dbReference type="InterPro" id="IPR001753">
    <property type="entry name" value="Enoyl-CoA_hydra/iso"/>
</dbReference>
<evidence type="ECO:0000256" key="1">
    <source>
        <dbReference type="ARBA" id="ARBA00005254"/>
    </source>
</evidence>
<gene>
    <name evidence="4" type="ORF">RFM51_27530</name>
</gene>
<organism evidence="4 5">
    <name type="scientific">Mesorhizobium australafricanum</name>
    <dbReference type="NCBI Taxonomy" id="3072311"/>
    <lineage>
        <taxon>Bacteria</taxon>
        <taxon>Pseudomonadati</taxon>
        <taxon>Pseudomonadota</taxon>
        <taxon>Alphaproteobacteria</taxon>
        <taxon>Hyphomicrobiales</taxon>
        <taxon>Phyllobacteriaceae</taxon>
        <taxon>Mesorhizobium</taxon>
    </lineage>
</organism>
<evidence type="ECO:0000256" key="3">
    <source>
        <dbReference type="RuleBase" id="RU003707"/>
    </source>
</evidence>
<dbReference type="Proteomes" id="UP001272097">
    <property type="component" value="Unassembled WGS sequence"/>
</dbReference>
<dbReference type="Gene3D" id="3.90.226.10">
    <property type="entry name" value="2-enoyl-CoA Hydratase, Chain A, domain 1"/>
    <property type="match status" value="1"/>
</dbReference>
<dbReference type="PANTHER" id="PTHR11941">
    <property type="entry name" value="ENOYL-COA HYDRATASE-RELATED"/>
    <property type="match status" value="1"/>
</dbReference>
<dbReference type="CDD" id="cd06558">
    <property type="entry name" value="crotonase-like"/>
    <property type="match status" value="1"/>
</dbReference>
<sequence length="283" mass="31486">MSNIAVAEWSGRPIIFPHENYESVIEMEFVRTKVEEHIGFITLDRPDKLNAMTMEMYYEISQALVDMDRNKDVWVIIVNSSTPKAFSAGADLSILHTVLTEGDFEWSAFRPDRFDTGLRVSKPVIASISGYCLAGGLELALSCDLRVAARDAVLGTPEVRWSVLHGFGALMLPHLTSLGKALELMFTGEPISGEEAERLGLVNHAVEAENLEAATLELARKITRNGPIAVRMTKEIALRGLSLDLHDGLRLYLELNRAVHASADSVEGMHAWRDRRPANYQNR</sequence>
<dbReference type="RefSeq" id="WP_320217313.1">
    <property type="nucleotide sequence ID" value="NZ_JAVIIS010000060.1"/>
</dbReference>
<dbReference type="Gene3D" id="1.10.12.10">
    <property type="entry name" value="Lyase 2-enoyl-coa Hydratase, Chain A, domain 2"/>
    <property type="match status" value="1"/>
</dbReference>
<dbReference type="SUPFAM" id="SSF52096">
    <property type="entry name" value="ClpP/crotonase"/>
    <property type="match status" value="1"/>
</dbReference>
<dbReference type="EMBL" id="JAVIIS010000060">
    <property type="protein sequence ID" value="MDX8443325.1"/>
    <property type="molecule type" value="Genomic_DNA"/>
</dbReference>
<accession>A0ABU4X4Q3</accession>
<comment type="caution">
    <text evidence="4">The sequence shown here is derived from an EMBL/GenBank/DDBJ whole genome shotgun (WGS) entry which is preliminary data.</text>
</comment>
<evidence type="ECO:0000313" key="4">
    <source>
        <dbReference type="EMBL" id="MDX8443325.1"/>
    </source>
</evidence>
<dbReference type="InterPro" id="IPR018376">
    <property type="entry name" value="Enoyl-CoA_hyd/isom_CS"/>
</dbReference>
<keyword evidence="2" id="KW-0456">Lyase</keyword>
<dbReference type="Pfam" id="PF00378">
    <property type="entry name" value="ECH_1"/>
    <property type="match status" value="1"/>
</dbReference>
<protein>
    <submittedName>
        <fullName evidence="4">Enoyl-CoA hydratase/isomerase family protein</fullName>
    </submittedName>
</protein>